<evidence type="ECO:0000313" key="1">
    <source>
        <dbReference type="Proteomes" id="UP000887574"/>
    </source>
</evidence>
<dbReference type="AlphaFoldDB" id="A0A915EF62"/>
<accession>A0A915EF62</accession>
<protein>
    <submittedName>
        <fullName evidence="2">Uncharacterized protein</fullName>
    </submittedName>
</protein>
<reference evidence="2" key="1">
    <citation type="submission" date="2022-11" db="UniProtKB">
        <authorList>
            <consortium name="WormBaseParasite"/>
        </authorList>
    </citation>
    <scope>IDENTIFICATION</scope>
</reference>
<name>A0A915EF62_9BILA</name>
<dbReference type="WBParaSite" id="jg4674">
    <property type="protein sequence ID" value="jg4674"/>
    <property type="gene ID" value="jg4674"/>
</dbReference>
<dbReference type="Proteomes" id="UP000887574">
    <property type="component" value="Unplaced"/>
</dbReference>
<keyword evidence="1" id="KW-1185">Reference proteome</keyword>
<sequence>MQLQILQSLTPSINVWGVVLLVANFSSGEAAVARALVKVGEKFSFNSVPGSLVVKRVTPASTRPQYLFAVKCQDGSWTTDGSDKVGKGAHLSWNGDLVIDKFSEEDAGSYTFPMQEPQPGKANTLLIVEVDK</sequence>
<organism evidence="1 2">
    <name type="scientific">Ditylenchus dipsaci</name>
    <dbReference type="NCBI Taxonomy" id="166011"/>
    <lineage>
        <taxon>Eukaryota</taxon>
        <taxon>Metazoa</taxon>
        <taxon>Ecdysozoa</taxon>
        <taxon>Nematoda</taxon>
        <taxon>Chromadorea</taxon>
        <taxon>Rhabditida</taxon>
        <taxon>Tylenchina</taxon>
        <taxon>Tylenchomorpha</taxon>
        <taxon>Sphaerularioidea</taxon>
        <taxon>Anguinidae</taxon>
        <taxon>Anguininae</taxon>
        <taxon>Ditylenchus</taxon>
    </lineage>
</organism>
<proteinExistence type="predicted"/>
<evidence type="ECO:0000313" key="2">
    <source>
        <dbReference type="WBParaSite" id="jg4674"/>
    </source>
</evidence>